<dbReference type="InterPro" id="IPR010979">
    <property type="entry name" value="Ribosomal_uS13-like_H2TH"/>
</dbReference>
<dbReference type="InterPro" id="IPR012319">
    <property type="entry name" value="FPG_cat"/>
</dbReference>
<name>A0ABW2YWT6_9SPHI</name>
<dbReference type="PROSITE" id="PS51068">
    <property type="entry name" value="FPG_CAT"/>
    <property type="match status" value="1"/>
</dbReference>
<dbReference type="SMART" id="SM01232">
    <property type="entry name" value="H2TH"/>
    <property type="match status" value="1"/>
</dbReference>
<keyword evidence="4" id="KW-0378">Hydrolase</keyword>
<evidence type="ECO:0000256" key="4">
    <source>
        <dbReference type="ARBA" id="ARBA00022801"/>
    </source>
</evidence>
<comment type="similarity">
    <text evidence="2">Belongs to the FPG family.</text>
</comment>
<dbReference type="Gene3D" id="1.10.8.50">
    <property type="match status" value="1"/>
</dbReference>
<dbReference type="Proteomes" id="UP001596958">
    <property type="component" value="Unassembled WGS sequence"/>
</dbReference>
<organism evidence="11 12">
    <name type="scientific">Mucilaginibacter calamicampi</name>
    <dbReference type="NCBI Taxonomy" id="1302352"/>
    <lineage>
        <taxon>Bacteria</taxon>
        <taxon>Pseudomonadati</taxon>
        <taxon>Bacteroidota</taxon>
        <taxon>Sphingobacteriia</taxon>
        <taxon>Sphingobacteriales</taxon>
        <taxon>Sphingobacteriaceae</taxon>
        <taxon>Mucilaginibacter</taxon>
    </lineage>
</organism>
<accession>A0ABW2YWT6</accession>
<dbReference type="PANTHER" id="PTHR22993">
    <property type="entry name" value="FORMAMIDOPYRIMIDINE-DNA GLYCOSYLASE"/>
    <property type="match status" value="1"/>
</dbReference>
<keyword evidence="5" id="KW-0238">DNA-binding</keyword>
<evidence type="ECO:0000313" key="11">
    <source>
        <dbReference type="EMBL" id="MFD0749847.1"/>
    </source>
</evidence>
<feature type="domain" description="Formamidopyrimidine-DNA glycosylase catalytic" evidence="10">
    <location>
        <begin position="2"/>
        <end position="99"/>
    </location>
</feature>
<comment type="catalytic activity">
    <reaction evidence="1">
        <text>Hydrolysis of DNA containing ring-opened 7-methylguanine residues, releasing 2,6-diamino-4-hydroxy-5-(N-methyl)formamidopyrimidine.</text>
        <dbReference type="EC" id="3.2.2.23"/>
    </reaction>
</comment>
<dbReference type="Gene3D" id="3.20.190.10">
    <property type="entry name" value="MutM-like, N-terminal"/>
    <property type="match status" value="1"/>
</dbReference>
<dbReference type="SMART" id="SM00898">
    <property type="entry name" value="Fapy_DNA_glyco"/>
    <property type="match status" value="1"/>
</dbReference>
<keyword evidence="9" id="KW-0326">Glycosidase</keyword>
<dbReference type="SUPFAM" id="SSF46946">
    <property type="entry name" value="S13-like H2TH domain"/>
    <property type="match status" value="1"/>
</dbReference>
<evidence type="ECO:0000313" key="12">
    <source>
        <dbReference type="Proteomes" id="UP001596958"/>
    </source>
</evidence>
<reference evidence="12" key="1">
    <citation type="journal article" date="2019" name="Int. J. Syst. Evol. Microbiol.">
        <title>The Global Catalogue of Microorganisms (GCM) 10K type strain sequencing project: providing services to taxonomists for standard genome sequencing and annotation.</title>
        <authorList>
            <consortium name="The Broad Institute Genomics Platform"/>
            <consortium name="The Broad Institute Genome Sequencing Center for Infectious Disease"/>
            <person name="Wu L."/>
            <person name="Ma J."/>
        </authorList>
    </citation>
    <scope>NUCLEOTIDE SEQUENCE [LARGE SCALE GENOMIC DNA]</scope>
    <source>
        <strain evidence="12">CCUG 63418</strain>
    </source>
</reference>
<dbReference type="EMBL" id="JBHTHU010000005">
    <property type="protein sequence ID" value="MFD0749847.1"/>
    <property type="molecule type" value="Genomic_DNA"/>
</dbReference>
<evidence type="ECO:0000256" key="2">
    <source>
        <dbReference type="ARBA" id="ARBA00009409"/>
    </source>
</evidence>
<dbReference type="SUPFAM" id="SSF81624">
    <property type="entry name" value="N-terminal domain of MutM-like DNA repair proteins"/>
    <property type="match status" value="1"/>
</dbReference>
<comment type="caution">
    <text evidence="11">The sequence shown here is derived from an EMBL/GenBank/DDBJ whole genome shotgun (WGS) entry which is preliminary data.</text>
</comment>
<evidence type="ECO:0000256" key="6">
    <source>
        <dbReference type="ARBA" id="ARBA00023204"/>
    </source>
</evidence>
<sequence length="256" mass="28752">MPELPDLQVFARNLNKLFKGKTLAKIETPNHKKLNVSVKELKSALEGKELTNVRRVGKELHFEFGKHALGLHLMLHGQFYTFDGDNAHKFTIVELHFTGGQGLALTDYQGAATPTLDPEEKDVPDALAVELAYLKEKLSKKRSPVKTVLMDQKVLRGIGNAYADEILWEARISPFSPANKLPEAAVKKLAKAIKEVLEDAEKQIIKHSPDIISGEVRDFLKVHLPRHKQTETGAAIHQKELGGRKTYYTDEQEVFD</sequence>
<dbReference type="PANTHER" id="PTHR22993:SF9">
    <property type="entry name" value="FORMAMIDOPYRIMIDINE-DNA GLYCOSYLASE"/>
    <property type="match status" value="1"/>
</dbReference>
<keyword evidence="6" id="KW-0234">DNA repair</keyword>
<dbReference type="InterPro" id="IPR015886">
    <property type="entry name" value="H2TH_FPG"/>
</dbReference>
<evidence type="ECO:0000259" key="10">
    <source>
        <dbReference type="PROSITE" id="PS51068"/>
    </source>
</evidence>
<dbReference type="Pfam" id="PF01149">
    <property type="entry name" value="Fapy_DNA_glyco"/>
    <property type="match status" value="1"/>
</dbReference>
<evidence type="ECO:0000256" key="3">
    <source>
        <dbReference type="ARBA" id="ARBA00022763"/>
    </source>
</evidence>
<evidence type="ECO:0000256" key="9">
    <source>
        <dbReference type="ARBA" id="ARBA00023295"/>
    </source>
</evidence>
<protein>
    <submittedName>
        <fullName evidence="11">Fpg/Nei family DNA glycosylase</fullName>
    </submittedName>
</protein>
<proteinExistence type="inferred from homology"/>
<keyword evidence="8" id="KW-0511">Multifunctional enzyme</keyword>
<keyword evidence="12" id="KW-1185">Reference proteome</keyword>
<gene>
    <name evidence="11" type="ORF">ACFQZS_06815</name>
</gene>
<dbReference type="InterPro" id="IPR035937">
    <property type="entry name" value="FPG_N"/>
</dbReference>
<dbReference type="Pfam" id="PF06831">
    <property type="entry name" value="H2TH"/>
    <property type="match status" value="1"/>
</dbReference>
<evidence type="ECO:0000256" key="8">
    <source>
        <dbReference type="ARBA" id="ARBA00023268"/>
    </source>
</evidence>
<evidence type="ECO:0000256" key="5">
    <source>
        <dbReference type="ARBA" id="ARBA00023125"/>
    </source>
</evidence>
<evidence type="ECO:0000256" key="7">
    <source>
        <dbReference type="ARBA" id="ARBA00023239"/>
    </source>
</evidence>
<keyword evidence="3" id="KW-0227">DNA damage</keyword>
<keyword evidence="7" id="KW-0456">Lyase</keyword>
<evidence type="ECO:0000256" key="1">
    <source>
        <dbReference type="ARBA" id="ARBA00001668"/>
    </source>
</evidence>
<dbReference type="RefSeq" id="WP_377098565.1">
    <property type="nucleotide sequence ID" value="NZ_JBHTHU010000005.1"/>
</dbReference>